<dbReference type="SUPFAM" id="SSF56112">
    <property type="entry name" value="Protein kinase-like (PK-like)"/>
    <property type="match status" value="1"/>
</dbReference>
<dbReference type="InterPro" id="IPR011009">
    <property type="entry name" value="Kinase-like_dom_sf"/>
</dbReference>
<protein>
    <recommendedName>
        <fullName evidence="6">Phosphotransferase enzyme family protein</fullName>
    </recommendedName>
</protein>
<feature type="domain" description="Aminoglycoside phosphotransferase" evidence="2">
    <location>
        <begin position="682"/>
        <end position="959"/>
    </location>
</feature>
<dbReference type="Gene3D" id="3.60.21.70">
    <property type="entry name" value="PhoD-like phosphatase"/>
    <property type="match status" value="1"/>
</dbReference>
<name>A0A8H6R154_9EURO</name>
<dbReference type="InterPro" id="IPR038607">
    <property type="entry name" value="PhoD-like_sf"/>
</dbReference>
<dbReference type="InterPro" id="IPR043904">
    <property type="entry name" value="PhoD_2-like"/>
</dbReference>
<reference evidence="4" key="1">
    <citation type="submission" date="2020-06" db="EMBL/GenBank/DDBJ databases">
        <title>Draft genome sequences of strains closely related to Aspergillus parafelis and Aspergillus hiratsukae.</title>
        <authorList>
            <person name="Dos Santos R.A.C."/>
            <person name="Rivero-Menendez O."/>
            <person name="Steenwyk J.L."/>
            <person name="Mead M.E."/>
            <person name="Goldman G.H."/>
            <person name="Alastruey-Izquierdo A."/>
            <person name="Rokas A."/>
        </authorList>
    </citation>
    <scope>NUCLEOTIDE SEQUENCE</scope>
    <source>
        <strain evidence="4">CNM-CM7691</strain>
    </source>
</reference>
<organism evidence="4 5">
    <name type="scientific">Aspergillus felis</name>
    <dbReference type="NCBI Taxonomy" id="1287682"/>
    <lineage>
        <taxon>Eukaryota</taxon>
        <taxon>Fungi</taxon>
        <taxon>Dikarya</taxon>
        <taxon>Ascomycota</taxon>
        <taxon>Pezizomycotina</taxon>
        <taxon>Eurotiomycetes</taxon>
        <taxon>Eurotiomycetidae</taxon>
        <taxon>Eurotiales</taxon>
        <taxon>Aspergillaceae</taxon>
        <taxon>Aspergillus</taxon>
        <taxon>Aspergillus subgen. Fumigati</taxon>
    </lineage>
</organism>
<dbReference type="PANTHER" id="PTHR46689:SF3">
    <property type="entry name" value="PHOD-LIKE PHOSPHATASE DOMAIN-CONTAINING PROTEIN"/>
    <property type="match status" value="1"/>
</dbReference>
<evidence type="ECO:0000256" key="1">
    <source>
        <dbReference type="SAM" id="MobiDB-lite"/>
    </source>
</evidence>
<keyword evidence="5" id="KW-1185">Reference proteome</keyword>
<dbReference type="Gene3D" id="3.90.1200.10">
    <property type="match status" value="1"/>
</dbReference>
<proteinExistence type="predicted"/>
<dbReference type="GO" id="GO:0016020">
    <property type="term" value="C:membrane"/>
    <property type="evidence" value="ECO:0007669"/>
    <property type="project" value="TreeGrafter"/>
</dbReference>
<sequence>MAFPQKDRDRSIDSVVHSTVPYPNRHHVPSSDSVYGRTQRPPHDSDRSRTQEFSPYETMLKYARSNIDPDNREVVCGPLLNYRHMEEDRWNGSILIVTKQKGEIPRSSPTLLLRRSIDEVQLLEIRHKCDDGVNGKQRKENGNLSLWKDVLRRHDEAPFHVMIGGGDQIYNDEIYQSGPLLEWTKIEDSRERLRYQCSRELQQACDDWYLANYIRWYNTEPFASALCQIPSLNIWDDHDIINGFGSYARETMECPVFQTIGALAHKYYMLFQHHLPPTKSNSHIHDHEPYIADPRPEPQYVLGTELGPYIAAHSHSIFTRLGARMTFLGVDARTERTRERTNYPETYDRLLSRVHEGLDAAARSDRPIRHLILLFGIPLAYPPLTWLETAFEGSAGRSFQRLSLKLAIGENAINRFDGAIELLDDLNDHYTSTSHQDERRYLIERFQSICAAHSVRATILSGDVHLAAVGRFFTKHKGHIPEIEADFRFMTNIISSAIVNQPPPEAVAKLISHADKIRELNAETEETLFRIFREDSRDSKREPKGTAVAMPRRNFTIITENSPNNRGRDTHGFKLSLRQFLAKHGHRPLHLAEANAGIRHIAASEQHGKGNDGSLDCLIIMDLQLNEFRTDWNSNDEFFKFTRGRFIVDEAENVRKRQIRFDLNRLASVAADSIGAAQCISIKKYPDGMSNKVFLMTMGDGREVVAKVPNPNAGVPHFTTASEVATMDFARKVLNTPVPCVYAWNSQGKSHPVGAEFIIMDKTKGVPLSHVWDTMKLPQKLQVILAMARLQKQWLSVSFSYYGSLYYARDVQPPADNHYVKDGKAVRDSEFAIGPATGRDWFDAGRSDLDIERGPWASLTQYLQAIGTRERKAIQSLKAPKQIALFCGPKLYRPNTEKKNTALGWYQQVVNALIPKDTAITRPLLWHDDLHDDNVFVDPDNPEKITGIIDWQSSHISPLFNHHPDPAFIGWDGLEPETLDLAPRPKLSGLSPEERSAAIHEYTVQNMFIGWRKLMHAKNPDLYRVVDFRKTAAFGLIFLAHRMFEYGEAHFQSLLVDLKDTWADLPAVPSDVPFPFDFSEADVERIKRDSDAAVAGTELVAAVKETMGDLWPDKGFVKHEQYYACKAALDEVKGQILEQLAETDEERAEYERYWPFE</sequence>
<dbReference type="Pfam" id="PF19050">
    <property type="entry name" value="PhoD_2"/>
    <property type="match status" value="2"/>
</dbReference>
<dbReference type="InterPro" id="IPR002575">
    <property type="entry name" value="Aminoglycoside_PTrfase"/>
</dbReference>
<feature type="compositionally biased region" description="Basic and acidic residues" evidence="1">
    <location>
        <begin position="41"/>
        <end position="50"/>
    </location>
</feature>
<dbReference type="AlphaFoldDB" id="A0A8H6R154"/>
<dbReference type="Proteomes" id="UP000641853">
    <property type="component" value="Unassembled WGS sequence"/>
</dbReference>
<evidence type="ECO:0000313" key="5">
    <source>
        <dbReference type="Proteomes" id="UP000641853"/>
    </source>
</evidence>
<evidence type="ECO:0008006" key="6">
    <source>
        <dbReference type="Google" id="ProtNLM"/>
    </source>
</evidence>
<gene>
    <name evidence="4" type="ORF">CNMCM7691_002477</name>
</gene>
<dbReference type="CDD" id="cd07389">
    <property type="entry name" value="MPP_PhoD"/>
    <property type="match status" value="1"/>
</dbReference>
<dbReference type="EMBL" id="JACBAG010001759">
    <property type="protein sequence ID" value="KAF7182816.1"/>
    <property type="molecule type" value="Genomic_DNA"/>
</dbReference>
<feature type="domain" description="PhoD-like phosphatase" evidence="3">
    <location>
        <begin position="133"/>
        <end position="389"/>
    </location>
</feature>
<feature type="region of interest" description="Disordered" evidence="1">
    <location>
        <begin position="1"/>
        <end position="54"/>
    </location>
</feature>
<dbReference type="PANTHER" id="PTHR46689">
    <property type="entry name" value="MEMBRANE PROTEIN, PUTATIVE-RELATED"/>
    <property type="match status" value="1"/>
</dbReference>
<dbReference type="InterPro" id="IPR018946">
    <property type="entry name" value="PhoD-like_MPP"/>
</dbReference>
<feature type="domain" description="PhoD-like phosphatase" evidence="3">
    <location>
        <begin position="410"/>
        <end position="565"/>
    </location>
</feature>
<feature type="compositionally biased region" description="Basic and acidic residues" evidence="1">
    <location>
        <begin position="1"/>
        <end position="12"/>
    </location>
</feature>
<evidence type="ECO:0000259" key="3">
    <source>
        <dbReference type="Pfam" id="PF19050"/>
    </source>
</evidence>
<accession>A0A8H6R154</accession>
<comment type="caution">
    <text evidence="4">The sequence shown here is derived from an EMBL/GenBank/DDBJ whole genome shotgun (WGS) entry which is preliminary data.</text>
</comment>
<dbReference type="Pfam" id="PF01636">
    <property type="entry name" value="APH"/>
    <property type="match status" value="1"/>
</dbReference>
<evidence type="ECO:0000259" key="2">
    <source>
        <dbReference type="Pfam" id="PF01636"/>
    </source>
</evidence>
<evidence type="ECO:0000313" key="4">
    <source>
        <dbReference type="EMBL" id="KAF7182816.1"/>
    </source>
</evidence>